<gene>
    <name evidence="2" type="ORF">CSB45_04910</name>
</gene>
<dbReference type="NCBIfam" id="TIGR02122">
    <property type="entry name" value="TRAP_TAXI"/>
    <property type="match status" value="1"/>
</dbReference>
<dbReference type="SUPFAM" id="SSF53850">
    <property type="entry name" value="Periplasmic binding protein-like II"/>
    <property type="match status" value="1"/>
</dbReference>
<dbReference type="InterPro" id="IPR011852">
    <property type="entry name" value="TRAP_TAXI"/>
</dbReference>
<comment type="caution">
    <text evidence="2">The sequence shown here is derived from an EMBL/GenBank/DDBJ whole genome shotgun (WGS) entry which is preliminary data.</text>
</comment>
<dbReference type="PANTHER" id="PTHR42941:SF1">
    <property type="entry name" value="SLL1037 PROTEIN"/>
    <property type="match status" value="1"/>
</dbReference>
<feature type="signal peptide" evidence="1">
    <location>
        <begin position="1"/>
        <end position="31"/>
    </location>
</feature>
<name>A0A2G6E837_9BACT</name>
<feature type="chain" id="PRO_5013962838" evidence="1">
    <location>
        <begin position="32"/>
        <end position="330"/>
    </location>
</feature>
<accession>A0A2G6E837</accession>
<dbReference type="Proteomes" id="UP000229740">
    <property type="component" value="Unassembled WGS sequence"/>
</dbReference>
<evidence type="ECO:0000313" key="2">
    <source>
        <dbReference type="EMBL" id="PID58032.1"/>
    </source>
</evidence>
<reference evidence="2 3" key="1">
    <citation type="submission" date="2017-10" db="EMBL/GenBank/DDBJ databases">
        <title>Novel microbial diversity and functional potential in the marine mammal oral microbiome.</title>
        <authorList>
            <person name="Dudek N.K."/>
            <person name="Sun C.L."/>
            <person name="Burstein D."/>
            <person name="Kantor R.S."/>
            <person name="Aliaga Goltsman D.S."/>
            <person name="Bik E.M."/>
            <person name="Thomas B.C."/>
            <person name="Banfield J.F."/>
            <person name="Relman D.A."/>
        </authorList>
    </citation>
    <scope>NUCLEOTIDE SEQUENCE [LARGE SCALE GENOMIC DNA]</scope>
    <source>
        <strain evidence="2">DOLZORAL124_49_17</strain>
    </source>
</reference>
<sequence>MKKITVFAFAGLVMCAMTALDMAGPAGNAQAATTFVTIGTGGVTGVYYPTGGAISKIVNQKRKEYGLRVTVESTGGSVFNINAVMSGDLEFGIAQSDRQYQAVKGLAEWEGTPQKKLRAVCSIHPESITLAAAGDSNIMSLEDLKGATVNLGNPGSGQRQNALDVLGAFGIDPENDLSAESLKAAEAPKMLQDGRIDAFFYTVGHPNGAFKEATSGRREVRFIPIDGSELDTLIEKYPYYARSVIDMGNYPQALNDEDVKTLGVKATLVTSADVPDDVVYAVTKEIFENLDVFKTLHPAYSVLTRENMLEGLSAPIHPGAMKYYKEVGMM</sequence>
<protein>
    <submittedName>
        <fullName evidence="2">C4-dicarboxylate ABC transporter substrate-binding protein</fullName>
    </submittedName>
</protein>
<evidence type="ECO:0000313" key="3">
    <source>
        <dbReference type="Proteomes" id="UP000229740"/>
    </source>
</evidence>
<keyword evidence="1" id="KW-0732">Signal</keyword>
<dbReference type="Gene3D" id="3.40.190.10">
    <property type="entry name" value="Periplasmic binding protein-like II"/>
    <property type="match status" value="2"/>
</dbReference>
<organism evidence="2 3">
    <name type="scientific">candidate division KSB3 bacterium</name>
    <dbReference type="NCBI Taxonomy" id="2044937"/>
    <lineage>
        <taxon>Bacteria</taxon>
        <taxon>candidate division KSB3</taxon>
    </lineage>
</organism>
<dbReference type="Pfam" id="PF16868">
    <property type="entry name" value="NMT1_3"/>
    <property type="match status" value="1"/>
</dbReference>
<dbReference type="EMBL" id="PDPS01000024">
    <property type="protein sequence ID" value="PID58032.1"/>
    <property type="molecule type" value="Genomic_DNA"/>
</dbReference>
<evidence type="ECO:0000256" key="1">
    <source>
        <dbReference type="SAM" id="SignalP"/>
    </source>
</evidence>
<dbReference type="AlphaFoldDB" id="A0A2G6E837"/>
<proteinExistence type="predicted"/>
<dbReference type="CDD" id="cd13568">
    <property type="entry name" value="PBP2_TAXI_TRAP_like_3"/>
    <property type="match status" value="1"/>
</dbReference>
<dbReference type="PANTHER" id="PTHR42941">
    <property type="entry name" value="SLL1037 PROTEIN"/>
    <property type="match status" value="1"/>
</dbReference>